<feature type="region of interest" description="Disordered" evidence="1">
    <location>
        <begin position="216"/>
        <end position="247"/>
    </location>
</feature>
<feature type="compositionally biased region" description="Low complexity" evidence="1">
    <location>
        <begin position="82"/>
        <end position="93"/>
    </location>
</feature>
<dbReference type="AlphaFoldDB" id="A0A9K3LRH8"/>
<evidence type="ECO:0000313" key="2">
    <source>
        <dbReference type="EMBL" id="KAG7367204.1"/>
    </source>
</evidence>
<gene>
    <name evidence="2" type="ORF">IV203_029875</name>
</gene>
<proteinExistence type="predicted"/>
<name>A0A9K3LRH8_9STRA</name>
<accession>A0A9K3LRH8</accession>
<feature type="region of interest" description="Disordered" evidence="1">
    <location>
        <begin position="80"/>
        <end position="102"/>
    </location>
</feature>
<organism evidence="2 3">
    <name type="scientific">Nitzschia inconspicua</name>
    <dbReference type="NCBI Taxonomy" id="303405"/>
    <lineage>
        <taxon>Eukaryota</taxon>
        <taxon>Sar</taxon>
        <taxon>Stramenopiles</taxon>
        <taxon>Ochrophyta</taxon>
        <taxon>Bacillariophyta</taxon>
        <taxon>Bacillariophyceae</taxon>
        <taxon>Bacillariophycidae</taxon>
        <taxon>Bacillariales</taxon>
        <taxon>Bacillariaceae</taxon>
        <taxon>Nitzschia</taxon>
    </lineage>
</organism>
<protein>
    <submittedName>
        <fullName evidence="2">Uncharacterized protein</fullName>
    </submittedName>
</protein>
<dbReference type="Proteomes" id="UP000693970">
    <property type="component" value="Unassembled WGS sequence"/>
</dbReference>
<feature type="region of interest" description="Disordered" evidence="1">
    <location>
        <begin position="17"/>
        <end position="37"/>
    </location>
</feature>
<keyword evidence="3" id="KW-1185">Reference proteome</keyword>
<evidence type="ECO:0000313" key="3">
    <source>
        <dbReference type="Proteomes" id="UP000693970"/>
    </source>
</evidence>
<comment type="caution">
    <text evidence="2">The sequence shown here is derived from an EMBL/GenBank/DDBJ whole genome shotgun (WGS) entry which is preliminary data.</text>
</comment>
<sequence>MIPPLPLDKVQLTASSSFDCDEGRNNSHHRCQRPQQVPCEKVQKILPSREYSTLSNASSSTCTTLSSHTASSSLVDALGDVSTSSSNTSNTTTPHHGGDHRRRSSVSFLETLDILEFEKLHESKGVIPEDIWYTKDELREIRSQCKQKALEMEHTDGVVERGLEHMITRGSTRHSKHRRESMDVVFLEQANDILEHGFLYRNEQLADEYRRASEISKRQARRRGRNDAVRAWGHLSGEENITTTQGG</sequence>
<evidence type="ECO:0000256" key="1">
    <source>
        <dbReference type="SAM" id="MobiDB-lite"/>
    </source>
</evidence>
<reference evidence="2" key="1">
    <citation type="journal article" date="2021" name="Sci. Rep.">
        <title>Diploid genomic architecture of Nitzschia inconspicua, an elite biomass production diatom.</title>
        <authorList>
            <person name="Oliver A."/>
            <person name="Podell S."/>
            <person name="Pinowska A."/>
            <person name="Traller J.C."/>
            <person name="Smith S.R."/>
            <person name="McClure R."/>
            <person name="Beliaev A."/>
            <person name="Bohutskyi P."/>
            <person name="Hill E.A."/>
            <person name="Rabines A."/>
            <person name="Zheng H."/>
            <person name="Allen L.Z."/>
            <person name="Kuo A."/>
            <person name="Grigoriev I.V."/>
            <person name="Allen A.E."/>
            <person name="Hazlebeck D."/>
            <person name="Allen E.E."/>
        </authorList>
    </citation>
    <scope>NUCLEOTIDE SEQUENCE</scope>
    <source>
        <strain evidence="2">Hildebrandi</strain>
    </source>
</reference>
<dbReference type="EMBL" id="JAGRRH010000007">
    <property type="protein sequence ID" value="KAG7367204.1"/>
    <property type="molecule type" value="Genomic_DNA"/>
</dbReference>
<reference evidence="2" key="2">
    <citation type="submission" date="2021-04" db="EMBL/GenBank/DDBJ databases">
        <authorList>
            <person name="Podell S."/>
        </authorList>
    </citation>
    <scope>NUCLEOTIDE SEQUENCE</scope>
    <source>
        <strain evidence="2">Hildebrandi</strain>
    </source>
</reference>